<dbReference type="Pfam" id="PF00581">
    <property type="entry name" value="Rhodanese"/>
    <property type="match status" value="1"/>
</dbReference>
<dbReference type="PANTHER" id="PTHR43031">
    <property type="entry name" value="FAD-DEPENDENT OXIDOREDUCTASE"/>
    <property type="match status" value="1"/>
</dbReference>
<dbReference type="InterPro" id="IPR050229">
    <property type="entry name" value="GlpE_sulfurtransferase"/>
</dbReference>
<keyword evidence="3" id="KW-1185">Reference proteome</keyword>
<dbReference type="RefSeq" id="WP_100256427.1">
    <property type="nucleotide sequence ID" value="NZ_CP011797.1"/>
</dbReference>
<evidence type="ECO:0000313" key="2">
    <source>
        <dbReference type="EMBL" id="ATX76056.1"/>
    </source>
</evidence>
<dbReference type="AlphaFoldDB" id="A0A2K8KT23"/>
<keyword evidence="2" id="KW-0808">Transferase</keyword>
<dbReference type="Proteomes" id="UP000229757">
    <property type="component" value="Chromosome"/>
</dbReference>
<dbReference type="OrthoDB" id="9808735at2"/>
<name>A0A2K8KT23_9GAMM</name>
<dbReference type="EMBL" id="CP011797">
    <property type="protein sequence ID" value="ATX76056.1"/>
    <property type="molecule type" value="Genomic_DNA"/>
</dbReference>
<dbReference type="SUPFAM" id="SSF52821">
    <property type="entry name" value="Rhodanese/Cell cycle control phosphatase"/>
    <property type="match status" value="1"/>
</dbReference>
<sequence>MLEQFFEFIINHWQLSSVWLILFFLLIKTEGARGGAAVSPSQMTQMINNENAKVIDIRSKDEFRAGHLPNALHIPAKDVLKRINELESFKDTPVILICKTGTTAGASGAILAKAGFNKLHKLRGGILEWQGSNLPLVKD</sequence>
<organism evidence="2 3">
    <name type="scientific">Reinekea forsetii</name>
    <dbReference type="NCBI Taxonomy" id="1336806"/>
    <lineage>
        <taxon>Bacteria</taxon>
        <taxon>Pseudomonadati</taxon>
        <taxon>Pseudomonadota</taxon>
        <taxon>Gammaproteobacteria</taxon>
        <taxon>Oceanospirillales</taxon>
        <taxon>Saccharospirillaceae</taxon>
        <taxon>Reinekea</taxon>
    </lineage>
</organism>
<reference evidence="2 3" key="1">
    <citation type="journal article" date="2017" name="Environ. Microbiol.">
        <title>Genomic and physiological analyses of 'Reinekea forsetii' reveal a versatile opportunistic lifestyle during spring algae blooms.</title>
        <authorList>
            <person name="Avci B."/>
            <person name="Hahnke R.L."/>
            <person name="Chafee M."/>
            <person name="Fischer T."/>
            <person name="Gruber-Vodicka H."/>
            <person name="Tegetmeyer H.E."/>
            <person name="Harder J."/>
            <person name="Fuchs B.M."/>
            <person name="Amann R.I."/>
            <person name="Teeling H."/>
        </authorList>
    </citation>
    <scope>NUCLEOTIDE SEQUENCE [LARGE SCALE GENOMIC DNA]</scope>
    <source>
        <strain evidence="2 3">Hel1_31_D35</strain>
    </source>
</reference>
<gene>
    <name evidence="2" type="ORF">REIFOR_00888</name>
</gene>
<feature type="domain" description="Rhodanese" evidence="1">
    <location>
        <begin position="48"/>
        <end position="138"/>
    </location>
</feature>
<dbReference type="InterPro" id="IPR001763">
    <property type="entry name" value="Rhodanese-like_dom"/>
</dbReference>
<dbReference type="PANTHER" id="PTHR43031:SF18">
    <property type="entry name" value="RHODANESE-RELATED SULFURTRANSFERASES"/>
    <property type="match status" value="1"/>
</dbReference>
<dbReference type="SMART" id="SM00450">
    <property type="entry name" value="RHOD"/>
    <property type="match status" value="1"/>
</dbReference>
<dbReference type="CDD" id="cd00158">
    <property type="entry name" value="RHOD"/>
    <property type="match status" value="1"/>
</dbReference>
<dbReference type="PROSITE" id="PS50206">
    <property type="entry name" value="RHODANESE_3"/>
    <property type="match status" value="1"/>
</dbReference>
<dbReference type="InterPro" id="IPR036873">
    <property type="entry name" value="Rhodanese-like_dom_sf"/>
</dbReference>
<evidence type="ECO:0000259" key="1">
    <source>
        <dbReference type="PROSITE" id="PS50206"/>
    </source>
</evidence>
<accession>A0A2K8KT23</accession>
<evidence type="ECO:0000313" key="3">
    <source>
        <dbReference type="Proteomes" id="UP000229757"/>
    </source>
</evidence>
<proteinExistence type="predicted"/>
<dbReference type="Gene3D" id="3.40.250.10">
    <property type="entry name" value="Rhodanese-like domain"/>
    <property type="match status" value="1"/>
</dbReference>
<dbReference type="GO" id="GO:0016740">
    <property type="term" value="F:transferase activity"/>
    <property type="evidence" value="ECO:0007669"/>
    <property type="project" value="UniProtKB-KW"/>
</dbReference>
<protein>
    <submittedName>
        <fullName evidence="2">Sulfurtransferase</fullName>
    </submittedName>
</protein>
<dbReference type="KEGG" id="rfo:REIFOR_00888"/>